<dbReference type="Gene3D" id="6.10.250.660">
    <property type="match status" value="1"/>
</dbReference>
<evidence type="ECO:0000313" key="2">
    <source>
        <dbReference type="EMBL" id="MFF3566253.1"/>
    </source>
</evidence>
<dbReference type="EMBL" id="JBIAQY010000001">
    <property type="protein sequence ID" value="MFF3566253.1"/>
    <property type="molecule type" value="Genomic_DNA"/>
</dbReference>
<name>A0ABW6RQK9_9NOCA</name>
<comment type="caution">
    <text evidence="2">The sequence shown here is derived from an EMBL/GenBank/DDBJ whole genome shotgun (WGS) entry which is preliminary data.</text>
</comment>
<feature type="region of interest" description="Disordered" evidence="1">
    <location>
        <begin position="90"/>
        <end position="328"/>
    </location>
</feature>
<reference evidence="2 3" key="1">
    <citation type="submission" date="2024-10" db="EMBL/GenBank/DDBJ databases">
        <title>The Natural Products Discovery Center: Release of the First 8490 Sequenced Strains for Exploring Actinobacteria Biosynthetic Diversity.</title>
        <authorList>
            <person name="Kalkreuter E."/>
            <person name="Kautsar S.A."/>
            <person name="Yang D."/>
            <person name="Bader C.D."/>
            <person name="Teijaro C.N."/>
            <person name="Fluegel L."/>
            <person name="Davis C.M."/>
            <person name="Simpson J.R."/>
            <person name="Lauterbach L."/>
            <person name="Steele A.D."/>
            <person name="Gui C."/>
            <person name="Meng S."/>
            <person name="Li G."/>
            <person name="Viehrig K."/>
            <person name="Ye F."/>
            <person name="Su P."/>
            <person name="Kiefer A.F."/>
            <person name="Nichols A."/>
            <person name="Cepeda A.J."/>
            <person name="Yan W."/>
            <person name="Fan B."/>
            <person name="Jiang Y."/>
            <person name="Adhikari A."/>
            <person name="Zheng C.-J."/>
            <person name="Schuster L."/>
            <person name="Cowan T.M."/>
            <person name="Smanski M.J."/>
            <person name="Chevrette M.G."/>
            <person name="De Carvalho L.P.S."/>
            <person name="Shen B."/>
        </authorList>
    </citation>
    <scope>NUCLEOTIDE SEQUENCE [LARGE SCALE GENOMIC DNA]</scope>
    <source>
        <strain evidence="2 3">NPDC002593</strain>
    </source>
</reference>
<evidence type="ECO:0000313" key="3">
    <source>
        <dbReference type="Proteomes" id="UP001601992"/>
    </source>
</evidence>
<protein>
    <submittedName>
        <fullName evidence="2">DivIVA domain-containing protein</fullName>
    </submittedName>
</protein>
<gene>
    <name evidence="2" type="ORF">ACFYXQ_00565</name>
</gene>
<dbReference type="NCBIfam" id="TIGR03544">
    <property type="entry name" value="DivI1A_domain"/>
    <property type="match status" value="1"/>
</dbReference>
<dbReference type="InterPro" id="IPR019933">
    <property type="entry name" value="DivIVA_domain"/>
</dbReference>
<dbReference type="RefSeq" id="WP_373281977.1">
    <property type="nucleotide sequence ID" value="NZ_JBIAQY010000001.1"/>
</dbReference>
<evidence type="ECO:0000256" key="1">
    <source>
        <dbReference type="SAM" id="MobiDB-lite"/>
    </source>
</evidence>
<dbReference type="Proteomes" id="UP001601992">
    <property type="component" value="Unassembled WGS sequence"/>
</dbReference>
<proteinExistence type="predicted"/>
<organism evidence="2 3">
    <name type="scientific">Nocardia jiangxiensis</name>
    <dbReference type="NCBI Taxonomy" id="282685"/>
    <lineage>
        <taxon>Bacteria</taxon>
        <taxon>Bacillati</taxon>
        <taxon>Actinomycetota</taxon>
        <taxon>Actinomycetes</taxon>
        <taxon>Mycobacteriales</taxon>
        <taxon>Nocardiaceae</taxon>
        <taxon>Nocardia</taxon>
    </lineage>
</organism>
<feature type="compositionally biased region" description="Polar residues" evidence="1">
    <location>
        <begin position="137"/>
        <end position="162"/>
    </location>
</feature>
<accession>A0ABW6RQK9</accession>
<feature type="compositionally biased region" description="Pro residues" evidence="1">
    <location>
        <begin position="230"/>
        <end position="263"/>
    </location>
</feature>
<keyword evidence="3" id="KW-1185">Reference proteome</keyword>
<sequence length="328" mass="33250">MLTMLLYVLIVGLVAALLFLVASAVFGRAEELGPLPEGTTETVLPAHDISGADVRDLRFQQVFRGYKAGEVDWALARLAARIDELEAQLAQAHGESPQRPESGEPTEQTGPGAWTGAHRATGTPQPHGESRIERPGNGSTEQSGETPNDTPGRNDGMQSSLAGLTIGYPPAAPGHATGQIPWHDPAETGPWEPPAVGNGTGPLPTAPPQAGGPIVATPASGAIPAVAPGIPQPGSPFTAPPGVTPGGPPQPSVPFLATPPPGTAGPDGYPVAPGAYTGGQPVLDQSAGFPPPTAQATGSLSLPPVAQSPHNQPVPWPGRPGQTTPEQL</sequence>